<evidence type="ECO:0000313" key="1">
    <source>
        <dbReference type="EMBL" id="SVA46423.1"/>
    </source>
</evidence>
<reference evidence="1" key="1">
    <citation type="submission" date="2018-05" db="EMBL/GenBank/DDBJ databases">
        <authorList>
            <person name="Lanie J.A."/>
            <person name="Ng W.-L."/>
            <person name="Kazmierczak K.M."/>
            <person name="Andrzejewski T.M."/>
            <person name="Davidsen T.M."/>
            <person name="Wayne K.J."/>
            <person name="Tettelin H."/>
            <person name="Glass J.I."/>
            <person name="Rusch D."/>
            <person name="Podicherti R."/>
            <person name="Tsui H.-C.T."/>
            <person name="Winkler M.E."/>
        </authorList>
    </citation>
    <scope>NUCLEOTIDE SEQUENCE</scope>
</reference>
<dbReference type="EMBL" id="UINC01010435">
    <property type="protein sequence ID" value="SVA46423.1"/>
    <property type="molecule type" value="Genomic_DNA"/>
</dbReference>
<accession>A0A381W3G1</accession>
<sequence>MAWQTEMTTLLRYVINDSESPQEFSDARLQRLIVSSAQLTLGVVDFSKTYIVDVAASGITPDPTADTRDNGFINLVILKAACLLATGDYRKSANKGLIVRDGPSSIDARSLVESKRELMESLCKDYDEAEFEFRLGNSNAGEAILGPHRSNLTGGTSNRTEFN</sequence>
<gene>
    <name evidence="1" type="ORF">METZ01_LOCUS99277</name>
</gene>
<proteinExistence type="predicted"/>
<organism evidence="1">
    <name type="scientific">marine metagenome</name>
    <dbReference type="NCBI Taxonomy" id="408172"/>
    <lineage>
        <taxon>unclassified sequences</taxon>
        <taxon>metagenomes</taxon>
        <taxon>ecological metagenomes</taxon>
    </lineage>
</organism>
<name>A0A381W3G1_9ZZZZ</name>
<protein>
    <submittedName>
        <fullName evidence="1">Uncharacterized protein</fullName>
    </submittedName>
</protein>
<dbReference type="AlphaFoldDB" id="A0A381W3G1"/>